<reference evidence="2" key="1">
    <citation type="journal article" date="2019" name="Microbiology">
        <title>Complete Genome Sequence of an Uncultured Bacterium of the Candidate Phylum Bipolaricaulota.</title>
        <authorList>
            <person name="Kadnikov V.V."/>
            <person name="Mardanov A.V."/>
            <person name="Beletsky A.V."/>
            <person name="Frank Y.A."/>
            <person name="Karnachuk O.V."/>
            <person name="Ravin N.V."/>
        </authorList>
    </citation>
    <scope>NUCLEOTIDE SEQUENCE [LARGE SCALE GENOMIC DNA]</scope>
</reference>
<name>A0A6I6DE61_9FIRM</name>
<dbReference type="RefSeq" id="WP_156204184.1">
    <property type="nucleotide sequence ID" value="NZ_CP046457.1"/>
</dbReference>
<evidence type="ECO:0008006" key="3">
    <source>
        <dbReference type="Google" id="ProtNLM"/>
    </source>
</evidence>
<accession>A0A6I6DE61</accession>
<gene>
    <name evidence="1" type="ORF">SYNTR_1802</name>
</gene>
<evidence type="ECO:0000313" key="2">
    <source>
        <dbReference type="Proteomes" id="UP000426444"/>
    </source>
</evidence>
<keyword evidence="2" id="KW-1185">Reference proteome</keyword>
<sequence>MDILEITNVQKNEIELYNQLCDLTMELYKLLKEEKQKDNLDEKLSEKITKILADRQEVIRKIEKSRDYLQEKYDISSFADSKLKDNSSADLYDEIIANNNAIKDIMMDIKVVDEKANALMQEIFLKLKDKLTNVRENKKAHKAYTYENLSTDGWFFDQKK</sequence>
<evidence type="ECO:0000313" key="1">
    <source>
        <dbReference type="EMBL" id="QGU00396.1"/>
    </source>
</evidence>
<organism evidence="1 2">
    <name type="scientific">Candidatus Syntrophocurvum alkaliphilum</name>
    <dbReference type="NCBI Taxonomy" id="2293317"/>
    <lineage>
        <taxon>Bacteria</taxon>
        <taxon>Bacillati</taxon>
        <taxon>Bacillota</taxon>
        <taxon>Clostridia</taxon>
        <taxon>Eubacteriales</taxon>
        <taxon>Syntrophomonadaceae</taxon>
        <taxon>Candidatus Syntrophocurvum</taxon>
    </lineage>
</organism>
<dbReference type="AlphaFoldDB" id="A0A6I6DE61"/>
<protein>
    <recommendedName>
        <fullName evidence="3">FlgN protein</fullName>
    </recommendedName>
</protein>
<dbReference type="Proteomes" id="UP000426444">
    <property type="component" value="Chromosome"/>
</dbReference>
<dbReference type="EMBL" id="CP046457">
    <property type="protein sequence ID" value="QGU00396.1"/>
    <property type="molecule type" value="Genomic_DNA"/>
</dbReference>
<proteinExistence type="predicted"/>
<dbReference type="KEGG" id="salq:SYNTR_1802"/>